<keyword evidence="2" id="KW-1185">Reference proteome</keyword>
<evidence type="ECO:0000313" key="1">
    <source>
        <dbReference type="EMBL" id="MBB6672600.1"/>
    </source>
</evidence>
<evidence type="ECO:0000313" key="2">
    <source>
        <dbReference type="Proteomes" id="UP000547209"/>
    </source>
</evidence>
<protein>
    <submittedName>
        <fullName evidence="1">Uncharacterized protein</fullName>
    </submittedName>
</protein>
<dbReference type="EMBL" id="JACJVP010000029">
    <property type="protein sequence ID" value="MBB6672600.1"/>
    <property type="molecule type" value="Genomic_DNA"/>
</dbReference>
<sequence>MNPRLAMRESIKFILGNIGMDADVAYSVAEQMHEDHDFLEQLEEFVQEYLGDFGENYGL</sequence>
<proteinExistence type="predicted"/>
<dbReference type="RefSeq" id="WP_185144090.1">
    <property type="nucleotide sequence ID" value="NZ_JACJVP010000029.1"/>
</dbReference>
<gene>
    <name evidence="1" type="ORF">H7C19_18115</name>
</gene>
<accession>A0A7X0RUE5</accession>
<dbReference type="AlphaFoldDB" id="A0A7X0RUE5"/>
<comment type="caution">
    <text evidence="1">The sequence shown here is derived from an EMBL/GenBank/DDBJ whole genome shotgun (WGS) entry which is preliminary data.</text>
</comment>
<name>A0A7X0RUE5_9BACL</name>
<organism evidence="1 2">
    <name type="scientific">Cohnella nanjingensis</name>
    <dbReference type="NCBI Taxonomy" id="1387779"/>
    <lineage>
        <taxon>Bacteria</taxon>
        <taxon>Bacillati</taxon>
        <taxon>Bacillota</taxon>
        <taxon>Bacilli</taxon>
        <taxon>Bacillales</taxon>
        <taxon>Paenibacillaceae</taxon>
        <taxon>Cohnella</taxon>
    </lineage>
</organism>
<reference evidence="1 2" key="1">
    <citation type="submission" date="2020-08" db="EMBL/GenBank/DDBJ databases">
        <title>Cohnella phylogeny.</title>
        <authorList>
            <person name="Dunlap C."/>
        </authorList>
    </citation>
    <scope>NUCLEOTIDE SEQUENCE [LARGE SCALE GENOMIC DNA]</scope>
    <source>
        <strain evidence="1 2">DSM 28246</strain>
    </source>
</reference>
<dbReference type="Proteomes" id="UP000547209">
    <property type="component" value="Unassembled WGS sequence"/>
</dbReference>